<keyword evidence="2" id="KW-0238">DNA-binding</keyword>
<keyword evidence="6" id="KW-1185">Reference proteome</keyword>
<dbReference type="InterPro" id="IPR036388">
    <property type="entry name" value="WH-like_DNA-bd_sf"/>
</dbReference>
<dbReference type="SUPFAM" id="SSF46785">
    <property type="entry name" value="Winged helix' DNA-binding domain"/>
    <property type="match status" value="1"/>
</dbReference>
<dbReference type="GO" id="GO:0045892">
    <property type="term" value="P:negative regulation of DNA-templated transcription"/>
    <property type="evidence" value="ECO:0007669"/>
    <property type="project" value="TreeGrafter"/>
</dbReference>
<evidence type="ECO:0000256" key="3">
    <source>
        <dbReference type="ARBA" id="ARBA00023163"/>
    </source>
</evidence>
<dbReference type="PRINTS" id="PR00035">
    <property type="entry name" value="HTHGNTR"/>
</dbReference>
<dbReference type="PROSITE" id="PS50949">
    <property type="entry name" value="HTH_GNTR"/>
    <property type="match status" value="1"/>
</dbReference>
<keyword evidence="3" id="KW-0804">Transcription</keyword>
<accession>A0A238LEY7</accession>
<dbReference type="PANTHER" id="PTHR44846:SF1">
    <property type="entry name" value="MANNOSYL-D-GLYCERATE TRANSPORT_METABOLISM SYSTEM REPRESSOR MNGR-RELATED"/>
    <property type="match status" value="1"/>
</dbReference>
<dbReference type="RefSeq" id="WP_093992358.1">
    <property type="nucleotide sequence ID" value="NZ_FXZK01000004.1"/>
</dbReference>
<keyword evidence="1" id="KW-0805">Transcription regulation</keyword>
<evidence type="ECO:0000259" key="4">
    <source>
        <dbReference type="PROSITE" id="PS50949"/>
    </source>
</evidence>
<dbReference type="Gene3D" id="3.40.1410.10">
    <property type="entry name" value="Chorismate lyase-like"/>
    <property type="match status" value="1"/>
</dbReference>
<dbReference type="Pfam" id="PF00392">
    <property type="entry name" value="GntR"/>
    <property type="match status" value="1"/>
</dbReference>
<evidence type="ECO:0000256" key="2">
    <source>
        <dbReference type="ARBA" id="ARBA00023125"/>
    </source>
</evidence>
<dbReference type="EMBL" id="FXZK01000004">
    <property type="protein sequence ID" value="SMY08152.1"/>
    <property type="molecule type" value="Genomic_DNA"/>
</dbReference>
<dbReference type="AlphaFoldDB" id="A0A238LEY7"/>
<evidence type="ECO:0000313" key="5">
    <source>
        <dbReference type="EMBL" id="SMY08152.1"/>
    </source>
</evidence>
<sequence length="256" mass="28364">MTQTGKANGGSDDRPQYVRIGDQLRDRIARGDYAVGALLPTEGELCEEFKISRHTVREALRLLTDAGLIQRRQGSGSRVLAAQPHQNYVHAMRSLDQLFLYASDTRFVIRDMSVAVPEPTLFPEIGGDGAEWLIVRGLRLERDEDIPICDSTVMVNAAYAGIADVLAEGSGAIYRLIEDRYGIEVLEVVQDITVSPITAQAAKSLGKKKDDAAVQVRRRYLGTDGSVILASVNHHPTDRFSYTMHLRREGAKRSWV</sequence>
<dbReference type="InterPro" id="IPR011663">
    <property type="entry name" value="UTRA"/>
</dbReference>
<dbReference type="InterPro" id="IPR050679">
    <property type="entry name" value="Bact_HTH_transcr_reg"/>
</dbReference>
<dbReference type="Proteomes" id="UP000201613">
    <property type="component" value="Unassembled WGS sequence"/>
</dbReference>
<dbReference type="Gene3D" id="1.10.10.10">
    <property type="entry name" value="Winged helix-like DNA-binding domain superfamily/Winged helix DNA-binding domain"/>
    <property type="match status" value="1"/>
</dbReference>
<dbReference type="CDD" id="cd07377">
    <property type="entry name" value="WHTH_GntR"/>
    <property type="match status" value="1"/>
</dbReference>
<evidence type="ECO:0000313" key="6">
    <source>
        <dbReference type="Proteomes" id="UP000201613"/>
    </source>
</evidence>
<evidence type="ECO:0000256" key="1">
    <source>
        <dbReference type="ARBA" id="ARBA00023015"/>
    </source>
</evidence>
<dbReference type="GO" id="GO:0003700">
    <property type="term" value="F:DNA-binding transcription factor activity"/>
    <property type="evidence" value="ECO:0007669"/>
    <property type="project" value="InterPro"/>
</dbReference>
<dbReference type="SMART" id="SM00345">
    <property type="entry name" value="HTH_GNTR"/>
    <property type="match status" value="1"/>
</dbReference>
<name>A0A238LEY7_9RHOB</name>
<dbReference type="PANTHER" id="PTHR44846">
    <property type="entry name" value="MANNOSYL-D-GLYCERATE TRANSPORT/METABOLISM SYSTEM REPRESSOR MNGR-RELATED"/>
    <property type="match status" value="1"/>
</dbReference>
<protein>
    <submittedName>
        <fullName evidence="5">Trehalose operon transcriptional repressor</fullName>
    </submittedName>
</protein>
<dbReference type="SMART" id="SM00866">
    <property type="entry name" value="UTRA"/>
    <property type="match status" value="1"/>
</dbReference>
<reference evidence="6" key="1">
    <citation type="submission" date="2017-05" db="EMBL/GenBank/DDBJ databases">
        <authorList>
            <person name="Rodrigo-Torres L."/>
            <person name="Arahal R. D."/>
            <person name="Lucena T."/>
        </authorList>
    </citation>
    <scope>NUCLEOTIDE SEQUENCE [LARGE SCALE GENOMIC DNA]</scope>
    <source>
        <strain evidence="6">CECT 8899</strain>
    </source>
</reference>
<dbReference type="InterPro" id="IPR028978">
    <property type="entry name" value="Chorismate_lyase_/UTRA_dom_sf"/>
</dbReference>
<dbReference type="SUPFAM" id="SSF64288">
    <property type="entry name" value="Chorismate lyase-like"/>
    <property type="match status" value="1"/>
</dbReference>
<dbReference type="InterPro" id="IPR000524">
    <property type="entry name" value="Tscrpt_reg_HTH_GntR"/>
</dbReference>
<dbReference type="InterPro" id="IPR036390">
    <property type="entry name" value="WH_DNA-bd_sf"/>
</dbReference>
<gene>
    <name evidence="5" type="primary">treR</name>
    <name evidence="5" type="ORF">LOM8899_02301</name>
</gene>
<dbReference type="OrthoDB" id="9808698at2"/>
<organism evidence="5 6">
    <name type="scientific">Flavimaricola marinus</name>
    <dbReference type="NCBI Taxonomy" id="1819565"/>
    <lineage>
        <taxon>Bacteria</taxon>
        <taxon>Pseudomonadati</taxon>
        <taxon>Pseudomonadota</taxon>
        <taxon>Alphaproteobacteria</taxon>
        <taxon>Rhodobacterales</taxon>
        <taxon>Paracoccaceae</taxon>
        <taxon>Flavimaricola</taxon>
    </lineage>
</organism>
<feature type="domain" description="HTH gntR-type" evidence="4">
    <location>
        <begin position="14"/>
        <end position="82"/>
    </location>
</feature>
<dbReference type="Pfam" id="PF07702">
    <property type="entry name" value="UTRA"/>
    <property type="match status" value="1"/>
</dbReference>
<proteinExistence type="predicted"/>
<dbReference type="GO" id="GO:0003677">
    <property type="term" value="F:DNA binding"/>
    <property type="evidence" value="ECO:0007669"/>
    <property type="project" value="UniProtKB-KW"/>
</dbReference>